<keyword evidence="9" id="KW-1185">Reference proteome</keyword>
<organism evidence="8 9">
    <name type="scientific">Edaphobacter dinghuensis</name>
    <dbReference type="NCBI Taxonomy" id="1560005"/>
    <lineage>
        <taxon>Bacteria</taxon>
        <taxon>Pseudomonadati</taxon>
        <taxon>Acidobacteriota</taxon>
        <taxon>Terriglobia</taxon>
        <taxon>Terriglobales</taxon>
        <taxon>Acidobacteriaceae</taxon>
        <taxon>Edaphobacter</taxon>
    </lineage>
</organism>
<keyword evidence="2" id="KW-0902">Two-component regulatory system</keyword>
<reference evidence="8" key="2">
    <citation type="submission" date="2020-09" db="EMBL/GenBank/DDBJ databases">
        <authorList>
            <person name="Sun Q."/>
            <person name="Zhou Y."/>
        </authorList>
    </citation>
    <scope>NUCLEOTIDE SEQUENCE</scope>
    <source>
        <strain evidence="8">CGMCC 1.12997</strain>
    </source>
</reference>
<dbReference type="PANTHER" id="PTHR48111:SF40">
    <property type="entry name" value="PHOSPHATE REGULON TRANSCRIPTIONAL REGULATORY PROTEIN PHOB"/>
    <property type="match status" value="1"/>
</dbReference>
<dbReference type="Pfam" id="PF00072">
    <property type="entry name" value="Response_reg"/>
    <property type="match status" value="1"/>
</dbReference>
<dbReference type="InterPro" id="IPR039420">
    <property type="entry name" value="WalR-like"/>
</dbReference>
<dbReference type="GO" id="GO:0032993">
    <property type="term" value="C:protein-DNA complex"/>
    <property type="evidence" value="ECO:0007669"/>
    <property type="project" value="TreeGrafter"/>
</dbReference>
<sequence>MKSLLLVDDEAVFAQAQARTLQEYRFRVDVAETAAAAHKLIRQNHYDLVLVDLKLNSELGTGFIRQLRAAGIRTKIVVWTVMEGEIYESAALDAGADDFILKKTPISLVLSRLYAHLRRNEWDLGHSGVKVQRIDVGTFQLDPESHVLSANDTPIQLTRKQTRILQVLAANPARTVPTQELLDKVWGSDIRKSPSVLDGALSRLRAKLREHDVDDLVQNVKGRGFKLIASRAIQQS</sequence>
<protein>
    <submittedName>
        <fullName evidence="8">Transcriptional regulatory protein DltR</fullName>
    </submittedName>
</protein>
<evidence type="ECO:0000313" key="9">
    <source>
        <dbReference type="Proteomes" id="UP000647241"/>
    </source>
</evidence>
<dbReference type="Pfam" id="PF00486">
    <property type="entry name" value="Trans_reg_C"/>
    <property type="match status" value="1"/>
</dbReference>
<evidence type="ECO:0000259" key="6">
    <source>
        <dbReference type="PROSITE" id="PS50110"/>
    </source>
</evidence>
<feature type="domain" description="OmpR/PhoB-type" evidence="7">
    <location>
        <begin position="131"/>
        <end position="229"/>
    </location>
</feature>
<dbReference type="InterPro" id="IPR011006">
    <property type="entry name" value="CheY-like_superfamily"/>
</dbReference>
<keyword evidence="1 4" id="KW-0597">Phosphoprotein</keyword>
<dbReference type="PROSITE" id="PS51755">
    <property type="entry name" value="OMPR_PHOB"/>
    <property type="match status" value="1"/>
</dbReference>
<feature type="domain" description="Response regulatory" evidence="6">
    <location>
        <begin position="3"/>
        <end position="117"/>
    </location>
</feature>
<comment type="caution">
    <text evidence="8">The sequence shown here is derived from an EMBL/GenBank/DDBJ whole genome shotgun (WGS) entry which is preliminary data.</text>
</comment>
<dbReference type="Gene3D" id="1.10.10.10">
    <property type="entry name" value="Winged helix-like DNA-binding domain superfamily/Winged helix DNA-binding domain"/>
    <property type="match status" value="1"/>
</dbReference>
<evidence type="ECO:0000313" key="8">
    <source>
        <dbReference type="EMBL" id="GGG86462.1"/>
    </source>
</evidence>
<evidence type="ECO:0000256" key="5">
    <source>
        <dbReference type="PROSITE-ProRule" id="PRU01091"/>
    </source>
</evidence>
<dbReference type="AlphaFoldDB" id="A0A917HR56"/>
<evidence type="ECO:0000256" key="2">
    <source>
        <dbReference type="ARBA" id="ARBA00023012"/>
    </source>
</evidence>
<keyword evidence="3 5" id="KW-0238">DNA-binding</keyword>
<dbReference type="InterPro" id="IPR001789">
    <property type="entry name" value="Sig_transdc_resp-reg_receiver"/>
</dbReference>
<dbReference type="Proteomes" id="UP000647241">
    <property type="component" value="Unassembled WGS sequence"/>
</dbReference>
<dbReference type="PROSITE" id="PS50110">
    <property type="entry name" value="RESPONSE_REGULATORY"/>
    <property type="match status" value="1"/>
</dbReference>
<reference evidence="8" key="1">
    <citation type="journal article" date="2014" name="Int. J. Syst. Evol. Microbiol.">
        <title>Complete genome sequence of Corynebacterium casei LMG S-19264T (=DSM 44701T), isolated from a smear-ripened cheese.</title>
        <authorList>
            <consortium name="US DOE Joint Genome Institute (JGI-PGF)"/>
            <person name="Walter F."/>
            <person name="Albersmeier A."/>
            <person name="Kalinowski J."/>
            <person name="Ruckert C."/>
        </authorList>
    </citation>
    <scope>NUCLEOTIDE SEQUENCE</scope>
    <source>
        <strain evidence="8">CGMCC 1.12997</strain>
    </source>
</reference>
<name>A0A917HR56_9BACT</name>
<dbReference type="SMART" id="SM00862">
    <property type="entry name" value="Trans_reg_C"/>
    <property type="match status" value="1"/>
</dbReference>
<evidence type="ECO:0000256" key="3">
    <source>
        <dbReference type="ARBA" id="ARBA00023125"/>
    </source>
</evidence>
<accession>A0A917HR56</accession>
<dbReference type="SUPFAM" id="SSF52172">
    <property type="entry name" value="CheY-like"/>
    <property type="match status" value="1"/>
</dbReference>
<gene>
    <name evidence="8" type="primary">dltR</name>
    <name evidence="8" type="ORF">GCM10011585_33000</name>
</gene>
<dbReference type="GO" id="GO:0000976">
    <property type="term" value="F:transcription cis-regulatory region binding"/>
    <property type="evidence" value="ECO:0007669"/>
    <property type="project" value="TreeGrafter"/>
</dbReference>
<dbReference type="GO" id="GO:0006355">
    <property type="term" value="P:regulation of DNA-templated transcription"/>
    <property type="evidence" value="ECO:0007669"/>
    <property type="project" value="InterPro"/>
</dbReference>
<dbReference type="GO" id="GO:0000156">
    <property type="term" value="F:phosphorelay response regulator activity"/>
    <property type="evidence" value="ECO:0007669"/>
    <property type="project" value="TreeGrafter"/>
</dbReference>
<dbReference type="InterPro" id="IPR036388">
    <property type="entry name" value="WH-like_DNA-bd_sf"/>
</dbReference>
<feature type="modified residue" description="4-aspartylphosphate" evidence="4">
    <location>
        <position position="52"/>
    </location>
</feature>
<evidence type="ECO:0000259" key="7">
    <source>
        <dbReference type="PROSITE" id="PS51755"/>
    </source>
</evidence>
<dbReference type="Gene3D" id="3.40.50.2300">
    <property type="match status" value="1"/>
</dbReference>
<dbReference type="EMBL" id="BMGT01000004">
    <property type="protein sequence ID" value="GGG86462.1"/>
    <property type="molecule type" value="Genomic_DNA"/>
</dbReference>
<feature type="DNA-binding region" description="OmpR/PhoB-type" evidence="5">
    <location>
        <begin position="131"/>
        <end position="229"/>
    </location>
</feature>
<proteinExistence type="predicted"/>
<dbReference type="InterPro" id="IPR001867">
    <property type="entry name" value="OmpR/PhoB-type_DNA-bd"/>
</dbReference>
<evidence type="ECO:0000256" key="4">
    <source>
        <dbReference type="PROSITE-ProRule" id="PRU00169"/>
    </source>
</evidence>
<dbReference type="SMART" id="SM00448">
    <property type="entry name" value="REC"/>
    <property type="match status" value="1"/>
</dbReference>
<evidence type="ECO:0000256" key="1">
    <source>
        <dbReference type="ARBA" id="ARBA00022553"/>
    </source>
</evidence>
<dbReference type="PANTHER" id="PTHR48111">
    <property type="entry name" value="REGULATOR OF RPOS"/>
    <property type="match status" value="1"/>
</dbReference>
<dbReference type="GO" id="GO:0005829">
    <property type="term" value="C:cytosol"/>
    <property type="evidence" value="ECO:0007669"/>
    <property type="project" value="TreeGrafter"/>
</dbReference>
<dbReference type="CDD" id="cd00383">
    <property type="entry name" value="trans_reg_C"/>
    <property type="match status" value="1"/>
</dbReference>
<dbReference type="RefSeq" id="WP_188555345.1">
    <property type="nucleotide sequence ID" value="NZ_BMGT01000004.1"/>
</dbReference>